<keyword evidence="2" id="KW-1185">Reference proteome</keyword>
<dbReference type="InParanoid" id="A0A2H3EM61"/>
<organism evidence="1 2">
    <name type="scientific">Armillaria gallica</name>
    <name type="common">Bulbous honey fungus</name>
    <name type="synonym">Armillaria bulbosa</name>
    <dbReference type="NCBI Taxonomy" id="47427"/>
    <lineage>
        <taxon>Eukaryota</taxon>
        <taxon>Fungi</taxon>
        <taxon>Dikarya</taxon>
        <taxon>Basidiomycota</taxon>
        <taxon>Agaricomycotina</taxon>
        <taxon>Agaricomycetes</taxon>
        <taxon>Agaricomycetidae</taxon>
        <taxon>Agaricales</taxon>
        <taxon>Marasmiineae</taxon>
        <taxon>Physalacriaceae</taxon>
        <taxon>Armillaria</taxon>
    </lineage>
</organism>
<gene>
    <name evidence="1" type="ORF">ARMGADRAFT_28819</name>
</gene>
<protein>
    <submittedName>
        <fullName evidence="1">Uncharacterized protein</fullName>
    </submittedName>
</protein>
<evidence type="ECO:0000313" key="2">
    <source>
        <dbReference type="Proteomes" id="UP000217790"/>
    </source>
</evidence>
<evidence type="ECO:0000313" key="1">
    <source>
        <dbReference type="EMBL" id="PBL03699.1"/>
    </source>
</evidence>
<reference evidence="2" key="1">
    <citation type="journal article" date="2017" name="Nat. Ecol. Evol.">
        <title>Genome expansion and lineage-specific genetic innovations in the forest pathogenic fungi Armillaria.</title>
        <authorList>
            <person name="Sipos G."/>
            <person name="Prasanna A.N."/>
            <person name="Walter M.C."/>
            <person name="O'Connor E."/>
            <person name="Balint B."/>
            <person name="Krizsan K."/>
            <person name="Kiss B."/>
            <person name="Hess J."/>
            <person name="Varga T."/>
            <person name="Slot J."/>
            <person name="Riley R."/>
            <person name="Boka B."/>
            <person name="Rigling D."/>
            <person name="Barry K."/>
            <person name="Lee J."/>
            <person name="Mihaltcheva S."/>
            <person name="LaButti K."/>
            <person name="Lipzen A."/>
            <person name="Waldron R."/>
            <person name="Moloney N.M."/>
            <person name="Sperisen C."/>
            <person name="Kredics L."/>
            <person name="Vagvoelgyi C."/>
            <person name="Patrignani A."/>
            <person name="Fitzpatrick D."/>
            <person name="Nagy I."/>
            <person name="Doyle S."/>
            <person name="Anderson J.B."/>
            <person name="Grigoriev I.V."/>
            <person name="Gueldener U."/>
            <person name="Muensterkoetter M."/>
            <person name="Nagy L.G."/>
        </authorList>
    </citation>
    <scope>NUCLEOTIDE SEQUENCE [LARGE SCALE GENOMIC DNA]</scope>
    <source>
        <strain evidence="2">Ar21-2</strain>
    </source>
</reference>
<dbReference type="Proteomes" id="UP000217790">
    <property type="component" value="Unassembled WGS sequence"/>
</dbReference>
<name>A0A2H3EM61_ARMGA</name>
<dbReference type="AlphaFoldDB" id="A0A2H3EM61"/>
<sequence>MEWIFSLKGLRGCQNITSTQYFFKGWSIRPTDRRGNNIPDQGTTYGIGKRTATRLAAVTGCSRSLPAGPCRNAKSASSASSNDYPFIICITEMMFNRITEPIFSCRKKLIWYFFLRPLEGDRPTDRVYRLDGPVTPCFLSLCQLETPKKRTSSTTAPSNKTRMQYRLRRGVKGCYP</sequence>
<proteinExistence type="predicted"/>
<accession>A0A2H3EM61</accession>
<dbReference type="EMBL" id="KZ293644">
    <property type="protein sequence ID" value="PBL03699.1"/>
    <property type="molecule type" value="Genomic_DNA"/>
</dbReference>